<dbReference type="SUPFAM" id="SSF56059">
    <property type="entry name" value="Glutathione synthetase ATP-binding domain-like"/>
    <property type="match status" value="1"/>
</dbReference>
<dbReference type="GO" id="GO:0046872">
    <property type="term" value="F:metal ion binding"/>
    <property type="evidence" value="ECO:0007669"/>
    <property type="project" value="InterPro"/>
</dbReference>
<dbReference type="GO" id="GO:0005524">
    <property type="term" value="F:ATP binding"/>
    <property type="evidence" value="ECO:0007669"/>
    <property type="project" value="UniProtKB-UniRule"/>
</dbReference>
<reference evidence="4" key="1">
    <citation type="submission" date="2017-02" db="EMBL/GenBank/DDBJ databases">
        <authorList>
            <person name="Varghese N."/>
            <person name="Submissions S."/>
        </authorList>
    </citation>
    <scope>NUCLEOTIDE SEQUENCE [LARGE SCALE GENOMIC DNA]</scope>
    <source>
        <strain evidence="4">DSM 16521</strain>
    </source>
</reference>
<keyword evidence="1" id="KW-0067">ATP-binding</keyword>
<feature type="domain" description="ATP-grasp" evidence="2">
    <location>
        <begin position="201"/>
        <end position="412"/>
    </location>
</feature>
<gene>
    <name evidence="3" type="ORF">SAMN02745885_01360</name>
</gene>
<evidence type="ECO:0000259" key="2">
    <source>
        <dbReference type="PROSITE" id="PS50975"/>
    </source>
</evidence>
<evidence type="ECO:0000313" key="4">
    <source>
        <dbReference type="Proteomes" id="UP000189933"/>
    </source>
</evidence>
<evidence type="ECO:0000256" key="1">
    <source>
        <dbReference type="PROSITE-ProRule" id="PRU00409"/>
    </source>
</evidence>
<dbReference type="EMBL" id="FUXM01000013">
    <property type="protein sequence ID" value="SJZ93555.1"/>
    <property type="molecule type" value="Genomic_DNA"/>
</dbReference>
<dbReference type="InterPro" id="IPR026838">
    <property type="entry name" value="YheC/D"/>
</dbReference>
<keyword evidence="1" id="KW-0547">Nucleotide-binding</keyword>
<sequence>MQVRLKSIPDHKNTVCISKAFAVKVGIAERIRTYLKFGRNFTEIKIVLEGKYNDEIIGISENVLQKLAIPLFCDYEILVKEHCIELGPFVGILAGYTESNVAKRRKFFLNYTSCYHKINGVILLFSLEQIDRQLEKVNAFIYNPQKKDWEKGMTGIPAVIFKKIRLSQQWRDFLVNNTGGYVFNDYVPDKYEVYLWLRDEQEIVNVINIPETIKLTSKHQLINMVAKFSELMLKPIKGSQGKGIEVINQNNYNEYINQKIYSGNYILQQRITLLNIENSIVDFRLILVKNEKGYWEPMDLIVRLGDPGKAVSNVSAGGKALDYCQFIERYQVGERLKAVNFKETLSQIALLIANSIVKKGIHLGNLGIDFALDEKLDLWLIEVNSLDPNHTIVMDAGKDRSALQKIYYKNMAYARFLAGY</sequence>
<evidence type="ECO:0000313" key="3">
    <source>
        <dbReference type="EMBL" id="SJZ93555.1"/>
    </source>
</evidence>
<dbReference type="RefSeq" id="WP_078665435.1">
    <property type="nucleotide sequence ID" value="NZ_FUXM01000013.1"/>
</dbReference>
<keyword evidence="4" id="KW-1185">Reference proteome</keyword>
<dbReference type="GO" id="GO:0009432">
    <property type="term" value="P:SOS response"/>
    <property type="evidence" value="ECO:0007669"/>
    <property type="project" value="TreeGrafter"/>
</dbReference>
<dbReference type="Proteomes" id="UP000189933">
    <property type="component" value="Unassembled WGS sequence"/>
</dbReference>
<organism evidence="3 4">
    <name type="scientific">Carboxydocella sporoproducens DSM 16521</name>
    <dbReference type="NCBI Taxonomy" id="1121270"/>
    <lineage>
        <taxon>Bacteria</taxon>
        <taxon>Bacillati</taxon>
        <taxon>Bacillota</taxon>
        <taxon>Clostridia</taxon>
        <taxon>Eubacteriales</taxon>
        <taxon>Clostridiales Family XVI. Incertae Sedis</taxon>
        <taxon>Carboxydocella</taxon>
    </lineage>
</organism>
<accession>A0A1T4PPM5</accession>
<dbReference type="PROSITE" id="PS50975">
    <property type="entry name" value="ATP_GRASP"/>
    <property type="match status" value="1"/>
</dbReference>
<name>A0A1T4PPM5_9FIRM</name>
<dbReference type="OrthoDB" id="1809801at2"/>
<dbReference type="Gene3D" id="3.30.470.20">
    <property type="entry name" value="ATP-grasp fold, B domain"/>
    <property type="match status" value="1"/>
</dbReference>
<dbReference type="GO" id="GO:0005737">
    <property type="term" value="C:cytoplasm"/>
    <property type="evidence" value="ECO:0007669"/>
    <property type="project" value="TreeGrafter"/>
</dbReference>
<proteinExistence type="predicted"/>
<dbReference type="PANTHER" id="PTHR21621:SF0">
    <property type="entry name" value="BETA-CITRYLGLUTAMATE SYNTHASE B-RELATED"/>
    <property type="match status" value="1"/>
</dbReference>
<dbReference type="Pfam" id="PF14398">
    <property type="entry name" value="ATPgrasp_YheCD"/>
    <property type="match status" value="1"/>
</dbReference>
<dbReference type="PANTHER" id="PTHR21621">
    <property type="entry name" value="RIBOSOMAL PROTEIN S6 MODIFICATION PROTEIN"/>
    <property type="match status" value="1"/>
</dbReference>
<dbReference type="InterPro" id="IPR011761">
    <property type="entry name" value="ATP-grasp"/>
</dbReference>
<dbReference type="AlphaFoldDB" id="A0A1T4PPM5"/>
<protein>
    <submittedName>
        <fullName evidence="3">YheC/D like ATP-grasp</fullName>
    </submittedName>
</protein>
<dbReference type="GO" id="GO:0018169">
    <property type="term" value="F:ribosomal S6-glutamic acid ligase activity"/>
    <property type="evidence" value="ECO:0007669"/>
    <property type="project" value="TreeGrafter"/>
</dbReference>